<dbReference type="PANTHER" id="PTHR30383">
    <property type="entry name" value="THIOESTERASE 1/PROTEASE 1/LYSOPHOSPHOLIPASE L1"/>
    <property type="match status" value="1"/>
</dbReference>
<evidence type="ECO:0000313" key="3">
    <source>
        <dbReference type="Proteomes" id="UP000316426"/>
    </source>
</evidence>
<organism evidence="2 3">
    <name type="scientific">Botrimarina mediterranea</name>
    <dbReference type="NCBI Taxonomy" id="2528022"/>
    <lineage>
        <taxon>Bacteria</taxon>
        <taxon>Pseudomonadati</taxon>
        <taxon>Planctomycetota</taxon>
        <taxon>Planctomycetia</taxon>
        <taxon>Pirellulales</taxon>
        <taxon>Lacipirellulaceae</taxon>
        <taxon>Botrimarina</taxon>
    </lineage>
</organism>
<evidence type="ECO:0000259" key="1">
    <source>
        <dbReference type="Pfam" id="PF13472"/>
    </source>
</evidence>
<keyword evidence="3" id="KW-1185">Reference proteome</keyword>
<dbReference type="Proteomes" id="UP000316426">
    <property type="component" value="Chromosome"/>
</dbReference>
<dbReference type="SUPFAM" id="SSF52266">
    <property type="entry name" value="SGNH hydrolase"/>
    <property type="match status" value="1"/>
</dbReference>
<dbReference type="GO" id="GO:0046555">
    <property type="term" value="F:acetylxylan esterase activity"/>
    <property type="evidence" value="ECO:0007669"/>
    <property type="project" value="UniProtKB-EC"/>
</dbReference>
<feature type="domain" description="SGNH hydrolase-type esterase" evidence="1">
    <location>
        <begin position="11"/>
        <end position="184"/>
    </location>
</feature>
<reference evidence="2 3" key="1">
    <citation type="submission" date="2019-02" db="EMBL/GenBank/DDBJ databases">
        <title>Deep-cultivation of Planctomycetes and their phenomic and genomic characterization uncovers novel biology.</title>
        <authorList>
            <person name="Wiegand S."/>
            <person name="Jogler M."/>
            <person name="Boedeker C."/>
            <person name="Pinto D."/>
            <person name="Vollmers J."/>
            <person name="Rivas-Marin E."/>
            <person name="Kohn T."/>
            <person name="Peeters S.H."/>
            <person name="Heuer A."/>
            <person name="Rast P."/>
            <person name="Oberbeckmann S."/>
            <person name="Bunk B."/>
            <person name="Jeske O."/>
            <person name="Meyerdierks A."/>
            <person name="Storesund J.E."/>
            <person name="Kallscheuer N."/>
            <person name="Luecker S."/>
            <person name="Lage O.M."/>
            <person name="Pohl T."/>
            <person name="Merkel B.J."/>
            <person name="Hornburger P."/>
            <person name="Mueller R.-W."/>
            <person name="Bruemmer F."/>
            <person name="Labrenz M."/>
            <person name="Spormann A.M."/>
            <person name="Op den Camp H."/>
            <person name="Overmann J."/>
            <person name="Amann R."/>
            <person name="Jetten M.S.M."/>
            <person name="Mascher T."/>
            <person name="Medema M.H."/>
            <person name="Devos D.P."/>
            <person name="Kaster A.-K."/>
            <person name="Ovreas L."/>
            <person name="Rohde M."/>
            <person name="Galperin M.Y."/>
            <person name="Jogler C."/>
        </authorList>
    </citation>
    <scope>NUCLEOTIDE SEQUENCE [LARGE SCALE GENOMIC DNA]</scope>
    <source>
        <strain evidence="2 3">Spa11</strain>
    </source>
</reference>
<proteinExistence type="predicted"/>
<dbReference type="EC" id="3.1.1.72" evidence="2"/>
<keyword evidence="2" id="KW-0378">Hydrolase</keyword>
<gene>
    <name evidence="2" type="primary">axeA1_2</name>
    <name evidence="2" type="ORF">Spa11_35060</name>
</gene>
<dbReference type="EMBL" id="CP036349">
    <property type="protein sequence ID" value="QDV75292.1"/>
    <property type="molecule type" value="Genomic_DNA"/>
</dbReference>
<protein>
    <submittedName>
        <fullName evidence="2">Acetylxylan esterase</fullName>
        <ecNumber evidence="2">3.1.1.72</ecNumber>
    </submittedName>
</protein>
<accession>A0A518KBW4</accession>
<dbReference type="RefSeq" id="WP_197529476.1">
    <property type="nucleotide sequence ID" value="NZ_CP036349.1"/>
</dbReference>
<dbReference type="InterPro" id="IPR051532">
    <property type="entry name" value="Ester_Hydrolysis_Enzymes"/>
</dbReference>
<dbReference type="AlphaFoldDB" id="A0A518KBW4"/>
<dbReference type="GO" id="GO:0004622">
    <property type="term" value="F:phosphatidylcholine lysophospholipase activity"/>
    <property type="evidence" value="ECO:0007669"/>
    <property type="project" value="TreeGrafter"/>
</dbReference>
<dbReference type="Pfam" id="PF13472">
    <property type="entry name" value="Lipase_GDSL_2"/>
    <property type="match status" value="1"/>
</dbReference>
<dbReference type="InterPro" id="IPR036514">
    <property type="entry name" value="SGNH_hydro_sf"/>
</dbReference>
<sequence length="207" mass="22483">MSSTEPCRIACVGASVTFGRGLPNRREQCYPAVLQRLLDERYGAGGCEVRNFGYSGATAARVSNEPYWQTPSFTAATRFEPHFVPLMLGTNDAQFANVSARRTLARDLADLVEHFRGLGAEVLAADPPPAFPPVAEIDFDALRDEVRPTVRRVAVEIGAPLVDFFSPLEDARAGFPDGLHPTAEVAEKIAQIAFGALEPLVGRWLGR</sequence>
<dbReference type="PANTHER" id="PTHR30383:SF5">
    <property type="entry name" value="SGNH HYDROLASE-TYPE ESTERASE DOMAIN-CONTAINING PROTEIN"/>
    <property type="match status" value="1"/>
</dbReference>
<dbReference type="KEGG" id="bmei:Spa11_35060"/>
<name>A0A518KBW4_9BACT</name>
<dbReference type="Gene3D" id="3.40.50.1110">
    <property type="entry name" value="SGNH hydrolase"/>
    <property type="match status" value="1"/>
</dbReference>
<evidence type="ECO:0000313" key="2">
    <source>
        <dbReference type="EMBL" id="QDV75292.1"/>
    </source>
</evidence>
<dbReference type="InterPro" id="IPR013830">
    <property type="entry name" value="SGNH_hydro"/>
</dbReference>